<proteinExistence type="predicted"/>
<keyword evidence="3" id="KW-1185">Reference proteome</keyword>
<protein>
    <submittedName>
        <fullName evidence="2">Uncharacterized protein</fullName>
    </submittedName>
</protein>
<feature type="region of interest" description="Disordered" evidence="1">
    <location>
        <begin position="1"/>
        <end position="29"/>
    </location>
</feature>
<feature type="compositionally biased region" description="Polar residues" evidence="1">
    <location>
        <begin position="1"/>
        <end position="10"/>
    </location>
</feature>
<organism evidence="2 3">
    <name type="scientific">Podospora australis</name>
    <dbReference type="NCBI Taxonomy" id="1536484"/>
    <lineage>
        <taxon>Eukaryota</taxon>
        <taxon>Fungi</taxon>
        <taxon>Dikarya</taxon>
        <taxon>Ascomycota</taxon>
        <taxon>Pezizomycotina</taxon>
        <taxon>Sordariomycetes</taxon>
        <taxon>Sordariomycetidae</taxon>
        <taxon>Sordariales</taxon>
        <taxon>Podosporaceae</taxon>
        <taxon>Podospora</taxon>
    </lineage>
</organism>
<evidence type="ECO:0000256" key="1">
    <source>
        <dbReference type="SAM" id="MobiDB-lite"/>
    </source>
</evidence>
<feature type="region of interest" description="Disordered" evidence="1">
    <location>
        <begin position="439"/>
        <end position="478"/>
    </location>
</feature>
<feature type="compositionally biased region" description="Basic and acidic residues" evidence="1">
    <location>
        <begin position="19"/>
        <end position="29"/>
    </location>
</feature>
<evidence type="ECO:0000313" key="2">
    <source>
        <dbReference type="EMBL" id="KAK4186392.1"/>
    </source>
</evidence>
<dbReference type="Proteomes" id="UP001302126">
    <property type="component" value="Unassembled WGS sequence"/>
</dbReference>
<reference evidence="2" key="2">
    <citation type="submission" date="2023-05" db="EMBL/GenBank/DDBJ databases">
        <authorList>
            <consortium name="Lawrence Berkeley National Laboratory"/>
            <person name="Steindorff A."/>
            <person name="Hensen N."/>
            <person name="Bonometti L."/>
            <person name="Westerberg I."/>
            <person name="Brannstrom I.O."/>
            <person name="Guillou S."/>
            <person name="Cros-Aarteil S."/>
            <person name="Calhoun S."/>
            <person name="Haridas S."/>
            <person name="Kuo A."/>
            <person name="Mondo S."/>
            <person name="Pangilinan J."/>
            <person name="Riley R."/>
            <person name="Labutti K."/>
            <person name="Andreopoulos B."/>
            <person name="Lipzen A."/>
            <person name="Chen C."/>
            <person name="Yanf M."/>
            <person name="Daum C."/>
            <person name="Ng V."/>
            <person name="Clum A."/>
            <person name="Ohm R."/>
            <person name="Martin F."/>
            <person name="Silar P."/>
            <person name="Natvig D."/>
            <person name="Lalanne C."/>
            <person name="Gautier V."/>
            <person name="Ament-Velasquez S.L."/>
            <person name="Kruys A."/>
            <person name="Hutchinson M.I."/>
            <person name="Powell A.J."/>
            <person name="Barry K."/>
            <person name="Miller A.N."/>
            <person name="Grigoriev I.V."/>
            <person name="Debuchy R."/>
            <person name="Gladieux P."/>
            <person name="Thoren M.H."/>
            <person name="Johannesson H."/>
        </authorList>
    </citation>
    <scope>NUCLEOTIDE SEQUENCE</scope>
    <source>
        <strain evidence="2">PSN309</strain>
    </source>
</reference>
<comment type="caution">
    <text evidence="2">The sequence shown here is derived from an EMBL/GenBank/DDBJ whole genome shotgun (WGS) entry which is preliminary data.</text>
</comment>
<dbReference type="EMBL" id="MU864425">
    <property type="protein sequence ID" value="KAK4186392.1"/>
    <property type="molecule type" value="Genomic_DNA"/>
</dbReference>
<gene>
    <name evidence="2" type="ORF">QBC35DRAFT_453348</name>
</gene>
<name>A0AAN6WTX8_9PEZI</name>
<accession>A0AAN6WTX8</accession>
<sequence length="478" mass="54708">MSGFHSSNIPLQRGSRTRQSNDQRDKDDNIVRLRSQLTDEFVHGRNRAYNLSVTVDSQTTSDPDRELAEIDGFTAALKVIYTLKKKCTVTDDESFFEVGSWISSDSSLQAPPANDSTFNQASELADIQLSDAQQERGFIRHGFKALMRVEEASKRYYQRFSEIEEQGQFSSILNELRSTFPDHESWLARGKDVREAILKRGDLETLPDVLALFSLSYAMSTLRDRDTVTPRNDVLFDVDHYKNCISDSQERQAFLWLVNSVWRLDARDLDPRLFLNEGLVTELPSQYGPVEPLYHGIELELPDFNTDPVADLKTTILFRGVLDYFSNNKEFFFALSGRGKTILHSKSRWPCSEAARFKATATLRKRFFKPLKRRKSRDNPMFRALLKAAEHFVITGRFRTAVEVEDYLDAIATEFLDTKEHVRFKGWLNGESTLIVDVPNEPPTRPPIQPPVQPLVQPSGQTNLTDGRGSRNRTIRDI</sequence>
<evidence type="ECO:0000313" key="3">
    <source>
        <dbReference type="Proteomes" id="UP001302126"/>
    </source>
</evidence>
<reference evidence="2" key="1">
    <citation type="journal article" date="2023" name="Mol. Phylogenet. Evol.">
        <title>Genome-scale phylogeny and comparative genomics of the fungal order Sordariales.</title>
        <authorList>
            <person name="Hensen N."/>
            <person name="Bonometti L."/>
            <person name="Westerberg I."/>
            <person name="Brannstrom I.O."/>
            <person name="Guillou S."/>
            <person name="Cros-Aarteil S."/>
            <person name="Calhoun S."/>
            <person name="Haridas S."/>
            <person name="Kuo A."/>
            <person name="Mondo S."/>
            <person name="Pangilinan J."/>
            <person name="Riley R."/>
            <person name="LaButti K."/>
            <person name="Andreopoulos B."/>
            <person name="Lipzen A."/>
            <person name="Chen C."/>
            <person name="Yan M."/>
            <person name="Daum C."/>
            <person name="Ng V."/>
            <person name="Clum A."/>
            <person name="Steindorff A."/>
            <person name="Ohm R.A."/>
            <person name="Martin F."/>
            <person name="Silar P."/>
            <person name="Natvig D.O."/>
            <person name="Lalanne C."/>
            <person name="Gautier V."/>
            <person name="Ament-Velasquez S.L."/>
            <person name="Kruys A."/>
            <person name="Hutchinson M.I."/>
            <person name="Powell A.J."/>
            <person name="Barry K."/>
            <person name="Miller A.N."/>
            <person name="Grigoriev I.V."/>
            <person name="Debuchy R."/>
            <person name="Gladieux P."/>
            <person name="Hiltunen Thoren M."/>
            <person name="Johannesson H."/>
        </authorList>
    </citation>
    <scope>NUCLEOTIDE SEQUENCE</scope>
    <source>
        <strain evidence="2">PSN309</strain>
    </source>
</reference>
<dbReference type="AlphaFoldDB" id="A0AAN6WTX8"/>
<feature type="compositionally biased region" description="Pro residues" evidence="1">
    <location>
        <begin position="440"/>
        <end position="453"/>
    </location>
</feature>